<dbReference type="Proteomes" id="UP001328733">
    <property type="component" value="Unassembled WGS sequence"/>
</dbReference>
<reference evidence="5 6" key="1">
    <citation type="submission" date="2024-01" db="EMBL/GenBank/DDBJ databases">
        <title>Genomic insights into the taxonomy and metabolism of the cyanobacterium Pannus brasiliensis CCIBt3594.</title>
        <authorList>
            <person name="Machado M."/>
            <person name="Botero N.B."/>
            <person name="Andreote A.P.D."/>
            <person name="Feitosa A.M.T."/>
            <person name="Popin R."/>
            <person name="Sivonen K."/>
            <person name="Fiore M.F."/>
        </authorList>
    </citation>
    <scope>NUCLEOTIDE SEQUENCE [LARGE SCALE GENOMIC DNA]</scope>
    <source>
        <strain evidence="5 6">CCIBt3594</strain>
    </source>
</reference>
<dbReference type="CDD" id="cd05387">
    <property type="entry name" value="BY-kinase"/>
    <property type="match status" value="1"/>
</dbReference>
<sequence length="730" mass="82004">MIESTDVGYGQLLAILWRRRFWFSGVFISVFLVASFFALQKKPTYMSSMQLLVEPNYQPKPERESGTANTFIENNFQIDYATQLNLLRGSVLIRKAIDKVKKEYPRLTIAAIQRNLLLEQIRTEKTETKIFNIAFSAGDPIESLKILQAMREVYQEYNLEQQQKRLSDGLGFVNKQLPLARQNLRSAEVALKQFRAANNLIDPQAEANTLVAGIRAIEAERESLKAQYREARVRRELLQKNLDRPGGERVLDSSRLSQSTRYQNLLTNIQETELALAERRSMFTDSHPLVRELLEKRQNIQKLLREEKEKILGKASPAESDTALQKQGQYSPIDLETITTLLNTDLAARGLQERERSLAKTEAQLQAELARFPAWISEYNRLSQEVEVRRTTLQQLLQAQQTLAIELDRGGFNWQVVESPRAGVKVGPNRARDLLVAGVVALFVGGIAAFARETLDDSIHTSDQLERQGVLPLLGATPKWRPLEARGANLGFPWRASPEETSPILSIVGWQPFRESLDLIYKTLQLLEPGTTRRSLAIASTLPGEGKSTLTLGLALSAGRLHRRVLVIDANLREPFLHELFQLPNDQGLSNWLAGESDRPSPHALSFAGSSIDLLTAGPKPKDPVKLLTSRRMEELMEEFGRLYDLILLDTPAILGRVDALQIASQAKGTILVARLDRVTQSQIAEATERLRPLSPLGIIANGAREVSYPREIAERNGQVSFSKESSARN</sequence>
<dbReference type="InterPro" id="IPR050445">
    <property type="entry name" value="Bact_polysacc_biosynth/exp"/>
</dbReference>
<dbReference type="GO" id="GO:0004713">
    <property type="term" value="F:protein tyrosine kinase activity"/>
    <property type="evidence" value="ECO:0007669"/>
    <property type="project" value="TreeGrafter"/>
</dbReference>
<evidence type="ECO:0000313" key="6">
    <source>
        <dbReference type="Proteomes" id="UP001328733"/>
    </source>
</evidence>
<evidence type="ECO:0000256" key="1">
    <source>
        <dbReference type="ARBA" id="ARBA00022741"/>
    </source>
</evidence>
<proteinExistence type="predicted"/>
<feature type="coiled-coil region" evidence="3">
    <location>
        <begin position="214"/>
        <end position="241"/>
    </location>
</feature>
<dbReference type="PANTHER" id="PTHR32309:SF13">
    <property type="entry name" value="FERRIC ENTEROBACTIN TRANSPORT PROTEIN FEPE"/>
    <property type="match status" value="1"/>
</dbReference>
<evidence type="ECO:0000313" key="5">
    <source>
        <dbReference type="EMBL" id="MEG3439693.1"/>
    </source>
</evidence>
<dbReference type="AlphaFoldDB" id="A0AAW9QRN7"/>
<keyword evidence="4" id="KW-0472">Membrane</keyword>
<evidence type="ECO:0000256" key="4">
    <source>
        <dbReference type="SAM" id="Phobius"/>
    </source>
</evidence>
<keyword evidence="3" id="KW-0175">Coiled coil</keyword>
<keyword evidence="6" id="KW-1185">Reference proteome</keyword>
<keyword evidence="1" id="KW-0547">Nucleotide-binding</keyword>
<dbReference type="InterPro" id="IPR005702">
    <property type="entry name" value="Wzc-like_C"/>
</dbReference>
<keyword evidence="2" id="KW-0067">ATP-binding</keyword>
<dbReference type="RefSeq" id="WP_332867174.1">
    <property type="nucleotide sequence ID" value="NZ_JBAFSM010000056.1"/>
</dbReference>
<dbReference type="GO" id="GO:0005886">
    <property type="term" value="C:plasma membrane"/>
    <property type="evidence" value="ECO:0007669"/>
    <property type="project" value="TreeGrafter"/>
</dbReference>
<comment type="caution">
    <text evidence="5">The sequence shown here is derived from an EMBL/GenBank/DDBJ whole genome shotgun (WGS) entry which is preliminary data.</text>
</comment>
<dbReference type="InterPro" id="IPR027417">
    <property type="entry name" value="P-loop_NTPase"/>
</dbReference>
<organism evidence="5 6">
    <name type="scientific">Pannus brasiliensis CCIBt3594</name>
    <dbReference type="NCBI Taxonomy" id="1427578"/>
    <lineage>
        <taxon>Bacteria</taxon>
        <taxon>Bacillati</taxon>
        <taxon>Cyanobacteriota</taxon>
        <taxon>Cyanophyceae</taxon>
        <taxon>Oscillatoriophycideae</taxon>
        <taxon>Chroococcales</taxon>
        <taxon>Microcystaceae</taxon>
        <taxon>Pannus</taxon>
    </lineage>
</organism>
<accession>A0AAW9QRN7</accession>
<gene>
    <name evidence="5" type="ORF">V0288_21375</name>
</gene>
<keyword evidence="4" id="KW-1133">Transmembrane helix</keyword>
<name>A0AAW9QRN7_9CHRO</name>
<dbReference type="PANTHER" id="PTHR32309">
    <property type="entry name" value="TYROSINE-PROTEIN KINASE"/>
    <property type="match status" value="1"/>
</dbReference>
<feature type="transmembrane region" description="Helical" evidence="4">
    <location>
        <begin position="20"/>
        <end position="39"/>
    </location>
</feature>
<keyword evidence="4" id="KW-0812">Transmembrane</keyword>
<dbReference type="SUPFAM" id="SSF52540">
    <property type="entry name" value="P-loop containing nucleoside triphosphate hydrolases"/>
    <property type="match status" value="1"/>
</dbReference>
<dbReference type="EMBL" id="JBAFSM010000056">
    <property type="protein sequence ID" value="MEG3439693.1"/>
    <property type="molecule type" value="Genomic_DNA"/>
</dbReference>
<evidence type="ECO:0000256" key="3">
    <source>
        <dbReference type="SAM" id="Coils"/>
    </source>
</evidence>
<evidence type="ECO:0000256" key="2">
    <source>
        <dbReference type="ARBA" id="ARBA00022840"/>
    </source>
</evidence>
<dbReference type="Gene3D" id="3.40.50.300">
    <property type="entry name" value="P-loop containing nucleotide triphosphate hydrolases"/>
    <property type="match status" value="1"/>
</dbReference>
<protein>
    <submittedName>
        <fullName evidence="5">Polysaccharide biosynthesis tyrosine autokinase</fullName>
    </submittedName>
</protein>